<protein>
    <submittedName>
        <fullName evidence="1">Uncharacterized protein</fullName>
    </submittedName>
</protein>
<dbReference type="EMBL" id="CP106878">
    <property type="protein sequence ID" value="WAA10926.1"/>
    <property type="molecule type" value="Genomic_DNA"/>
</dbReference>
<dbReference type="KEGG" id="faf:OE104_06325"/>
<name>A0A9E8LWN0_9BACI</name>
<organism evidence="1 2">
    <name type="scientific">Fervidibacillus albus</name>
    <dbReference type="NCBI Taxonomy" id="2980026"/>
    <lineage>
        <taxon>Bacteria</taxon>
        <taxon>Bacillati</taxon>
        <taxon>Bacillota</taxon>
        <taxon>Bacilli</taxon>
        <taxon>Bacillales</taxon>
        <taxon>Bacillaceae</taxon>
        <taxon>Fervidibacillus</taxon>
    </lineage>
</organism>
<accession>A0A9E8LWN0</accession>
<reference evidence="1" key="1">
    <citation type="submission" date="2022-09" db="EMBL/GenBank/DDBJ databases">
        <title>Complete Genomes of Fervidibacillus albus and Fervidibacillus halotolerans isolated from tidal flat sediments.</title>
        <authorList>
            <person name="Kwon K.K."/>
            <person name="Yang S.-H."/>
            <person name="Park M.J."/>
            <person name="Oh H.-M."/>
        </authorList>
    </citation>
    <scope>NUCLEOTIDE SEQUENCE</scope>
    <source>
        <strain evidence="1">MEBiC13591</strain>
    </source>
</reference>
<dbReference type="Proteomes" id="UP001164718">
    <property type="component" value="Chromosome"/>
</dbReference>
<sequence>MPIYLSPELITPTFQIVNIVNAEEKAVGCLVTLFHGKMIYAYGILEEDGVAEEYKSIVRHYLKGLSKIGKDVELYSCLYIGCKRVKLTEDGEIGGEKPGR</sequence>
<dbReference type="RefSeq" id="WP_275418736.1">
    <property type="nucleotide sequence ID" value="NZ_CP106878.1"/>
</dbReference>
<proteinExistence type="predicted"/>
<dbReference type="AlphaFoldDB" id="A0A9E8LWN0"/>
<keyword evidence="2" id="KW-1185">Reference proteome</keyword>
<gene>
    <name evidence="1" type="ORF">OE104_06325</name>
</gene>
<evidence type="ECO:0000313" key="2">
    <source>
        <dbReference type="Proteomes" id="UP001164718"/>
    </source>
</evidence>
<evidence type="ECO:0000313" key="1">
    <source>
        <dbReference type="EMBL" id="WAA10926.1"/>
    </source>
</evidence>